<dbReference type="InterPro" id="IPR025944">
    <property type="entry name" value="Sigma_54_int_dom_CS"/>
</dbReference>
<keyword evidence="1" id="KW-0547">Nucleotide-binding</keyword>
<accession>A0A975GNH7</accession>
<evidence type="ECO:0000256" key="3">
    <source>
        <dbReference type="ARBA" id="ARBA00023015"/>
    </source>
</evidence>
<dbReference type="RefSeq" id="WP_207682829.1">
    <property type="nucleotide sequence ID" value="NZ_CP061800.1"/>
</dbReference>
<dbReference type="PROSITE" id="PS00688">
    <property type="entry name" value="SIGMA54_INTERACT_3"/>
    <property type="match status" value="1"/>
</dbReference>
<gene>
    <name evidence="7" type="ORF">dnm_038170</name>
</gene>
<dbReference type="PANTHER" id="PTHR32071">
    <property type="entry name" value="TRANSCRIPTIONAL REGULATORY PROTEIN"/>
    <property type="match status" value="1"/>
</dbReference>
<dbReference type="GO" id="GO:0006355">
    <property type="term" value="P:regulation of DNA-templated transcription"/>
    <property type="evidence" value="ECO:0007669"/>
    <property type="project" value="InterPro"/>
</dbReference>
<dbReference type="PANTHER" id="PTHR32071:SF13">
    <property type="entry name" value="RESPONSE REGULATOR HSFA"/>
    <property type="match status" value="1"/>
</dbReference>
<dbReference type="PROSITE" id="PS00675">
    <property type="entry name" value="SIGMA54_INTERACT_1"/>
    <property type="match status" value="1"/>
</dbReference>
<keyword evidence="8" id="KW-1185">Reference proteome</keyword>
<evidence type="ECO:0000313" key="8">
    <source>
        <dbReference type="Proteomes" id="UP000663722"/>
    </source>
</evidence>
<organism evidence="7 8">
    <name type="scientific">Desulfonema magnum</name>
    <dbReference type="NCBI Taxonomy" id="45655"/>
    <lineage>
        <taxon>Bacteria</taxon>
        <taxon>Pseudomonadati</taxon>
        <taxon>Thermodesulfobacteriota</taxon>
        <taxon>Desulfobacteria</taxon>
        <taxon>Desulfobacterales</taxon>
        <taxon>Desulfococcaceae</taxon>
        <taxon>Desulfonema</taxon>
    </lineage>
</organism>
<dbReference type="InterPro" id="IPR003593">
    <property type="entry name" value="AAA+_ATPase"/>
</dbReference>
<feature type="domain" description="Sigma-54 factor interaction" evidence="6">
    <location>
        <begin position="14"/>
        <end position="242"/>
    </location>
</feature>
<dbReference type="InterPro" id="IPR058031">
    <property type="entry name" value="AAA_lid_NorR"/>
</dbReference>
<name>A0A975GNH7_9BACT</name>
<dbReference type="GO" id="GO:0005524">
    <property type="term" value="F:ATP binding"/>
    <property type="evidence" value="ECO:0007669"/>
    <property type="project" value="UniProtKB-KW"/>
</dbReference>
<keyword evidence="5" id="KW-0804">Transcription</keyword>
<dbReference type="AlphaFoldDB" id="A0A975GNH7"/>
<dbReference type="SUPFAM" id="SSF46689">
    <property type="entry name" value="Homeodomain-like"/>
    <property type="match status" value="1"/>
</dbReference>
<dbReference type="InterPro" id="IPR002197">
    <property type="entry name" value="HTH_Fis"/>
</dbReference>
<dbReference type="Proteomes" id="UP000663722">
    <property type="component" value="Chromosome"/>
</dbReference>
<proteinExistence type="predicted"/>
<dbReference type="InterPro" id="IPR025943">
    <property type="entry name" value="Sigma_54_int_dom_ATP-bd_2"/>
</dbReference>
<dbReference type="GO" id="GO:0043565">
    <property type="term" value="F:sequence-specific DNA binding"/>
    <property type="evidence" value="ECO:0007669"/>
    <property type="project" value="InterPro"/>
</dbReference>
<dbReference type="PROSITE" id="PS00676">
    <property type="entry name" value="SIGMA54_INTERACT_2"/>
    <property type="match status" value="1"/>
</dbReference>
<evidence type="ECO:0000256" key="1">
    <source>
        <dbReference type="ARBA" id="ARBA00022741"/>
    </source>
</evidence>
<dbReference type="Gene3D" id="1.10.10.60">
    <property type="entry name" value="Homeodomain-like"/>
    <property type="match status" value="1"/>
</dbReference>
<dbReference type="Pfam" id="PF25601">
    <property type="entry name" value="AAA_lid_14"/>
    <property type="match status" value="1"/>
</dbReference>
<dbReference type="Pfam" id="PF00158">
    <property type="entry name" value="Sigma54_activat"/>
    <property type="match status" value="1"/>
</dbReference>
<dbReference type="PROSITE" id="PS50045">
    <property type="entry name" value="SIGMA54_INTERACT_4"/>
    <property type="match status" value="1"/>
</dbReference>
<evidence type="ECO:0000256" key="5">
    <source>
        <dbReference type="ARBA" id="ARBA00023163"/>
    </source>
</evidence>
<evidence type="ECO:0000313" key="7">
    <source>
        <dbReference type="EMBL" id="QTA87780.1"/>
    </source>
</evidence>
<dbReference type="PRINTS" id="PR01590">
    <property type="entry name" value="HTHFIS"/>
</dbReference>
<keyword evidence="2" id="KW-0067">ATP-binding</keyword>
<dbReference type="Gene3D" id="1.10.8.60">
    <property type="match status" value="1"/>
</dbReference>
<evidence type="ECO:0000256" key="2">
    <source>
        <dbReference type="ARBA" id="ARBA00022840"/>
    </source>
</evidence>
<dbReference type="SMART" id="SM00382">
    <property type="entry name" value="AAA"/>
    <property type="match status" value="1"/>
</dbReference>
<dbReference type="FunFam" id="3.40.50.300:FF:000006">
    <property type="entry name" value="DNA-binding transcriptional regulator NtrC"/>
    <property type="match status" value="1"/>
</dbReference>
<dbReference type="InterPro" id="IPR025662">
    <property type="entry name" value="Sigma_54_int_dom_ATP-bd_1"/>
</dbReference>
<dbReference type="SUPFAM" id="SSF52540">
    <property type="entry name" value="P-loop containing nucleoside triphosphate hydrolases"/>
    <property type="match status" value="1"/>
</dbReference>
<dbReference type="InterPro" id="IPR009057">
    <property type="entry name" value="Homeodomain-like_sf"/>
</dbReference>
<dbReference type="Gene3D" id="3.40.50.300">
    <property type="entry name" value="P-loop containing nucleotide triphosphate hydrolases"/>
    <property type="match status" value="1"/>
</dbReference>
<protein>
    <submittedName>
        <fullName evidence="7">Sigma-54 interaction domain-containing protein</fullName>
    </submittedName>
</protein>
<dbReference type="InterPro" id="IPR002078">
    <property type="entry name" value="Sigma_54_int"/>
</dbReference>
<dbReference type="InterPro" id="IPR027417">
    <property type="entry name" value="P-loop_NTPase"/>
</dbReference>
<dbReference type="KEGG" id="dmm:dnm_038170"/>
<sequence>MLDTLKKSEAFSEIITNNPEMLAIFQYIESIAYTTQPILITGETGVGKEMIARCIHKVRISRGNLVVVNVAGLDDNMFSDTLFGHARGAFTGADQPRRGMVELAAGGTLFLDEIGDLAPASQVKLLRLIQDGEYLPLGEDEPRYTDSYIITATNQDIWKLQRIGKFRKDLNFRLRTHHINIPPLCERSEDISLLVDHFLEEAAYNLGKKKPTPPKELFTLLGTYSFPGNIRELRAMVFEAVSRHKSKVLSLDSFRAHIAQEQENRAAPGDPGSDENSPFSQLRELPTIKQATLMLVNEAIKRANGNQSIAAKILGISQPALSKRLKNQRLRAETGMLYNASNR</sequence>
<dbReference type="CDD" id="cd00009">
    <property type="entry name" value="AAA"/>
    <property type="match status" value="1"/>
</dbReference>
<reference evidence="7" key="1">
    <citation type="journal article" date="2021" name="Microb. Physiol.">
        <title>Proteogenomic Insights into the Physiology of Marine, Sulfate-Reducing, Filamentous Desulfonema limicola and Desulfonema magnum.</title>
        <authorList>
            <person name="Schnaars V."/>
            <person name="Wohlbrand L."/>
            <person name="Scheve S."/>
            <person name="Hinrichs C."/>
            <person name="Reinhardt R."/>
            <person name="Rabus R."/>
        </authorList>
    </citation>
    <scope>NUCLEOTIDE SEQUENCE</scope>
    <source>
        <strain evidence="7">4be13</strain>
    </source>
</reference>
<evidence type="ECO:0000259" key="6">
    <source>
        <dbReference type="PROSITE" id="PS50045"/>
    </source>
</evidence>
<keyword evidence="4" id="KW-0238">DNA-binding</keyword>
<dbReference type="EMBL" id="CP061800">
    <property type="protein sequence ID" value="QTA87780.1"/>
    <property type="molecule type" value="Genomic_DNA"/>
</dbReference>
<evidence type="ECO:0000256" key="4">
    <source>
        <dbReference type="ARBA" id="ARBA00023125"/>
    </source>
</evidence>
<keyword evidence="3" id="KW-0805">Transcription regulation</keyword>
<dbReference type="Pfam" id="PF02954">
    <property type="entry name" value="HTH_8"/>
    <property type="match status" value="1"/>
</dbReference>